<dbReference type="RefSeq" id="WP_008171877.1">
    <property type="nucleotide sequence ID" value="NZ_AGTR01000027.1"/>
</dbReference>
<feature type="domain" description="Ice-binding protein C-terminal" evidence="2">
    <location>
        <begin position="229"/>
        <end position="252"/>
    </location>
</feature>
<organism evidence="4 5">
    <name type="scientific">Marinobacter manganoxydans MnI7-9</name>
    <dbReference type="NCBI Taxonomy" id="1094979"/>
    <lineage>
        <taxon>Bacteria</taxon>
        <taxon>Pseudomonadati</taxon>
        <taxon>Pseudomonadota</taxon>
        <taxon>Gammaproteobacteria</taxon>
        <taxon>Pseudomonadales</taxon>
        <taxon>Marinobacteraceae</taxon>
        <taxon>Marinobacter</taxon>
    </lineage>
</organism>
<evidence type="ECO:0000259" key="2">
    <source>
        <dbReference type="Pfam" id="PF07589"/>
    </source>
</evidence>
<dbReference type="AlphaFoldDB" id="G6YRJ7"/>
<accession>G6YRJ7</accession>
<name>G6YRJ7_9GAMM</name>
<reference evidence="4 5" key="1">
    <citation type="journal article" date="2012" name="J. Bacteriol.">
        <title>Genome sequence of deep-sea manganese-oxidizing bacterium Marinobacter manganoxydans MnI7-9.</title>
        <authorList>
            <person name="Wang H."/>
            <person name="Li H."/>
            <person name="Shao Z."/>
            <person name="Liao S."/>
            <person name="Johnstone L."/>
            <person name="Rensing C."/>
            <person name="Wang G."/>
        </authorList>
    </citation>
    <scope>NUCLEOTIDE SEQUENCE [LARGE SCALE GENOMIC DNA]</scope>
    <source>
        <strain evidence="4 5">MnI7-9</strain>
    </source>
</reference>
<feature type="signal peptide" evidence="1">
    <location>
        <begin position="1"/>
        <end position="19"/>
    </location>
</feature>
<keyword evidence="5" id="KW-1185">Reference proteome</keyword>
<gene>
    <name evidence="4" type="ORF">KYE_07372</name>
</gene>
<evidence type="ECO:0000259" key="3">
    <source>
        <dbReference type="Pfam" id="PF13448"/>
    </source>
</evidence>
<evidence type="ECO:0000256" key="1">
    <source>
        <dbReference type="SAM" id="SignalP"/>
    </source>
</evidence>
<protein>
    <recommendedName>
        <fullName evidence="6">PEP-CTERM protein-sorting domain-containing protein</fullName>
    </recommendedName>
</protein>
<feature type="chain" id="PRO_5003490891" description="PEP-CTERM protein-sorting domain-containing protein" evidence="1">
    <location>
        <begin position="20"/>
        <end position="255"/>
    </location>
</feature>
<dbReference type="InterPro" id="IPR013424">
    <property type="entry name" value="Ice-binding_C"/>
</dbReference>
<dbReference type="Pfam" id="PF13448">
    <property type="entry name" value="DUF4114"/>
    <property type="match status" value="1"/>
</dbReference>
<keyword evidence="1" id="KW-0732">Signal</keyword>
<evidence type="ECO:0000313" key="4">
    <source>
        <dbReference type="EMBL" id="EHJ05128.1"/>
    </source>
</evidence>
<sequence length="255" mass="26400">MKLKLIAAAVALSAWTASAGAVVVNNDGADGAGTGLQSVLDNITIAPSPTPGASSVDVNADQLDDGLDSYWDITATGGSVTTFIMEIAGQSGTNTFGIYDRLNPMNYVEIFSGADSFNQGFNSQKTVAILSDGSVGINGADSNVDFGSGVFGYYLGTANGPVFYSDSSLNTNGADQMVAYQGTNTDTIQIQGFDEGLWTDNEFVLGWEDVLGGDQDFNDLVVMVESVIPVPEPGTLALLGLGLAGLGAARRRQRA</sequence>
<dbReference type="EMBL" id="AGTR01000027">
    <property type="protein sequence ID" value="EHJ05128.1"/>
    <property type="molecule type" value="Genomic_DNA"/>
</dbReference>
<dbReference type="Pfam" id="PF07589">
    <property type="entry name" value="PEP-CTERM"/>
    <property type="match status" value="1"/>
</dbReference>
<feature type="domain" description="DUF4114" evidence="3">
    <location>
        <begin position="157"/>
        <end position="225"/>
    </location>
</feature>
<dbReference type="InterPro" id="IPR025193">
    <property type="entry name" value="DUF4114"/>
</dbReference>
<evidence type="ECO:0000313" key="5">
    <source>
        <dbReference type="Proteomes" id="UP000003208"/>
    </source>
</evidence>
<evidence type="ECO:0008006" key="6">
    <source>
        <dbReference type="Google" id="ProtNLM"/>
    </source>
</evidence>
<dbReference type="Proteomes" id="UP000003208">
    <property type="component" value="Unassembled WGS sequence"/>
</dbReference>
<proteinExistence type="predicted"/>
<dbReference type="NCBIfam" id="TIGR02595">
    <property type="entry name" value="PEP_CTERM"/>
    <property type="match status" value="1"/>
</dbReference>